<dbReference type="EMBL" id="UYYB01141951">
    <property type="protein sequence ID" value="VDM85556.1"/>
    <property type="molecule type" value="Genomic_DNA"/>
</dbReference>
<dbReference type="AlphaFoldDB" id="A0A3P7JQB6"/>
<gene>
    <name evidence="1" type="ORF">SVUK_LOCUS20554</name>
</gene>
<keyword evidence="2" id="KW-1185">Reference proteome</keyword>
<name>A0A3P7JQB6_STRVU</name>
<evidence type="ECO:0000313" key="2">
    <source>
        <dbReference type="Proteomes" id="UP000270094"/>
    </source>
</evidence>
<accession>A0A3P7JQB6</accession>
<dbReference type="OrthoDB" id="10253115at2759"/>
<reference evidence="1 2" key="1">
    <citation type="submission" date="2018-11" db="EMBL/GenBank/DDBJ databases">
        <authorList>
            <consortium name="Pathogen Informatics"/>
        </authorList>
    </citation>
    <scope>NUCLEOTIDE SEQUENCE [LARGE SCALE GENOMIC DNA]</scope>
</reference>
<dbReference type="Proteomes" id="UP000270094">
    <property type="component" value="Unassembled WGS sequence"/>
</dbReference>
<protein>
    <submittedName>
        <fullName evidence="1">Uncharacterized protein</fullName>
    </submittedName>
</protein>
<sequence length="88" mass="10020">MWAFFPGAIALIGSVFFLFLRSRQKKAITPASNVNWNKQSLPVKGEPGVYKSGLLTNEDENVVERIVPEVETLYDAFQHGMKVIRYIF</sequence>
<evidence type="ECO:0000313" key="1">
    <source>
        <dbReference type="EMBL" id="VDM85556.1"/>
    </source>
</evidence>
<organism evidence="1 2">
    <name type="scientific">Strongylus vulgaris</name>
    <name type="common">Blood worm</name>
    <dbReference type="NCBI Taxonomy" id="40348"/>
    <lineage>
        <taxon>Eukaryota</taxon>
        <taxon>Metazoa</taxon>
        <taxon>Ecdysozoa</taxon>
        <taxon>Nematoda</taxon>
        <taxon>Chromadorea</taxon>
        <taxon>Rhabditida</taxon>
        <taxon>Rhabditina</taxon>
        <taxon>Rhabditomorpha</taxon>
        <taxon>Strongyloidea</taxon>
        <taxon>Strongylidae</taxon>
        <taxon>Strongylus</taxon>
    </lineage>
</organism>
<proteinExistence type="predicted"/>